<comment type="similarity">
    <text evidence="1">Belongs to the tpcK family.</text>
</comment>
<reference evidence="4" key="1">
    <citation type="submission" date="2021-10" db="EMBL/GenBank/DDBJ databases">
        <authorList>
            <person name="Piombo E."/>
        </authorList>
    </citation>
    <scope>NUCLEOTIDE SEQUENCE</scope>
</reference>
<dbReference type="GO" id="GO:0016491">
    <property type="term" value="F:oxidoreductase activity"/>
    <property type="evidence" value="ECO:0007669"/>
    <property type="project" value="InterPro"/>
</dbReference>
<dbReference type="EMBL" id="CABFNO020001395">
    <property type="protein sequence ID" value="CAG9985698.1"/>
    <property type="molecule type" value="Genomic_DNA"/>
</dbReference>
<name>A0A9N9UGP3_9HYPO</name>
<organism evidence="4 5">
    <name type="scientific">Clonostachys byssicola</name>
    <dbReference type="NCBI Taxonomy" id="160290"/>
    <lineage>
        <taxon>Eukaryota</taxon>
        <taxon>Fungi</taxon>
        <taxon>Dikarya</taxon>
        <taxon>Ascomycota</taxon>
        <taxon>Pezizomycotina</taxon>
        <taxon>Sordariomycetes</taxon>
        <taxon>Hypocreomycetidae</taxon>
        <taxon>Hypocreales</taxon>
        <taxon>Bionectriaceae</taxon>
        <taxon>Clonostachys</taxon>
    </lineage>
</organism>
<dbReference type="Proteomes" id="UP000754883">
    <property type="component" value="Unassembled WGS sequence"/>
</dbReference>
<dbReference type="AlphaFoldDB" id="A0A9N9UGP3"/>
<evidence type="ECO:0000259" key="3">
    <source>
        <dbReference type="Pfam" id="PF07110"/>
    </source>
</evidence>
<feature type="region of interest" description="Disordered" evidence="2">
    <location>
        <begin position="64"/>
        <end position="97"/>
    </location>
</feature>
<accession>A0A9N9UGP3</accession>
<feature type="compositionally biased region" description="Polar residues" evidence="2">
    <location>
        <begin position="64"/>
        <end position="75"/>
    </location>
</feature>
<sequence length="150" mass="16535">MSTNTNTNTSTSTSTSTPNRICSIAFLKKKPSLTHDEFYHHWSHVHGPLVKPWMERHGITGYTQVHATPQLNDATATPLGPEKKKEKGDEGGDPLGGFDGAAVIEAASWDVLEGAFADEYYRDVIAKDEERFLDRGAGVLRKRGLVNRVI</sequence>
<keyword evidence="5" id="KW-1185">Reference proteome</keyword>
<dbReference type="Pfam" id="PF07110">
    <property type="entry name" value="EthD"/>
    <property type="match status" value="1"/>
</dbReference>
<dbReference type="SUPFAM" id="SSF54909">
    <property type="entry name" value="Dimeric alpha+beta barrel"/>
    <property type="match status" value="1"/>
</dbReference>
<comment type="caution">
    <text evidence="4">The sequence shown here is derived from an EMBL/GenBank/DDBJ whole genome shotgun (WGS) entry which is preliminary data.</text>
</comment>
<evidence type="ECO:0000256" key="2">
    <source>
        <dbReference type="SAM" id="MobiDB-lite"/>
    </source>
</evidence>
<proteinExistence type="inferred from homology"/>
<feature type="domain" description="EthD" evidence="3">
    <location>
        <begin position="30"/>
        <end position="135"/>
    </location>
</feature>
<evidence type="ECO:0000313" key="4">
    <source>
        <dbReference type="EMBL" id="CAG9985698.1"/>
    </source>
</evidence>
<gene>
    <name evidence="4" type="ORF">CBYS24578_00017091</name>
</gene>
<evidence type="ECO:0000256" key="1">
    <source>
        <dbReference type="ARBA" id="ARBA00005986"/>
    </source>
</evidence>
<feature type="compositionally biased region" description="Basic and acidic residues" evidence="2">
    <location>
        <begin position="81"/>
        <end position="90"/>
    </location>
</feature>
<evidence type="ECO:0000313" key="5">
    <source>
        <dbReference type="Proteomes" id="UP000754883"/>
    </source>
</evidence>
<dbReference type="Gene3D" id="3.30.70.100">
    <property type="match status" value="1"/>
</dbReference>
<dbReference type="InterPro" id="IPR009799">
    <property type="entry name" value="EthD_dom"/>
</dbReference>
<protein>
    <recommendedName>
        <fullName evidence="3">EthD domain-containing protein</fullName>
    </recommendedName>
</protein>
<dbReference type="OrthoDB" id="3454835at2759"/>
<dbReference type="InterPro" id="IPR011008">
    <property type="entry name" value="Dimeric_a/b-barrel"/>
</dbReference>